<keyword evidence="3" id="KW-1185">Reference proteome</keyword>
<evidence type="ECO:0000313" key="2">
    <source>
        <dbReference type="EMBL" id="MTI24792.1"/>
    </source>
</evidence>
<feature type="transmembrane region" description="Helical" evidence="1">
    <location>
        <begin position="91"/>
        <end position="110"/>
    </location>
</feature>
<keyword evidence="1" id="KW-0812">Transmembrane</keyword>
<feature type="transmembrane region" description="Helical" evidence="1">
    <location>
        <begin position="68"/>
        <end position="85"/>
    </location>
</feature>
<accession>A0ABW9RLV6</accession>
<evidence type="ECO:0000256" key="1">
    <source>
        <dbReference type="SAM" id="Phobius"/>
    </source>
</evidence>
<sequence length="120" mass="13864">MPKRGQQIFLWTLILLLCFQFIFSGTMRLSGQYIDLVIWGYSCSLVSFMGFMDILIAICLLFPKVRTVSALMLILSMTWQGYMYLMHEQLAFVMIDLALAGLALIVVWYSREGLYAQGKW</sequence>
<name>A0ABW9RLV6_9BACT</name>
<gene>
    <name evidence="2" type="ORF">E1163_07560</name>
</gene>
<organism evidence="2 3">
    <name type="scientific">Fulvivirga kasyanovii</name>
    <dbReference type="NCBI Taxonomy" id="396812"/>
    <lineage>
        <taxon>Bacteria</taxon>
        <taxon>Pseudomonadati</taxon>
        <taxon>Bacteroidota</taxon>
        <taxon>Cytophagia</taxon>
        <taxon>Cytophagales</taxon>
        <taxon>Fulvivirgaceae</taxon>
        <taxon>Fulvivirga</taxon>
    </lineage>
</organism>
<dbReference type="Proteomes" id="UP000798808">
    <property type="component" value="Unassembled WGS sequence"/>
</dbReference>
<feature type="transmembrane region" description="Helical" evidence="1">
    <location>
        <begin position="38"/>
        <end position="61"/>
    </location>
</feature>
<evidence type="ECO:0000313" key="3">
    <source>
        <dbReference type="Proteomes" id="UP000798808"/>
    </source>
</evidence>
<reference evidence="2 3" key="1">
    <citation type="submission" date="2019-02" db="EMBL/GenBank/DDBJ databases">
        <authorList>
            <person name="Goldberg S.R."/>
            <person name="Haltli B.A."/>
            <person name="Correa H."/>
            <person name="Russell K.G."/>
        </authorList>
    </citation>
    <scope>NUCLEOTIDE SEQUENCE [LARGE SCALE GENOMIC DNA]</scope>
    <source>
        <strain evidence="2 3">JCM 16186</strain>
    </source>
</reference>
<keyword evidence="1" id="KW-0472">Membrane</keyword>
<protein>
    <recommendedName>
        <fullName evidence="4">DoxX family protein</fullName>
    </recommendedName>
</protein>
<proteinExistence type="predicted"/>
<keyword evidence="1" id="KW-1133">Transmembrane helix</keyword>
<dbReference type="RefSeq" id="WP_155170834.1">
    <property type="nucleotide sequence ID" value="NZ_BAAAFL010000016.1"/>
</dbReference>
<evidence type="ECO:0008006" key="4">
    <source>
        <dbReference type="Google" id="ProtNLM"/>
    </source>
</evidence>
<comment type="caution">
    <text evidence="2">The sequence shown here is derived from an EMBL/GenBank/DDBJ whole genome shotgun (WGS) entry which is preliminary data.</text>
</comment>
<dbReference type="EMBL" id="SMLW01000454">
    <property type="protein sequence ID" value="MTI24792.1"/>
    <property type="molecule type" value="Genomic_DNA"/>
</dbReference>